<dbReference type="RefSeq" id="WP_060913957.1">
    <property type="nucleotide sequence ID" value="NZ_KQ959948.1"/>
</dbReference>
<organism evidence="1 2">
    <name type="scientific">Gemella haemolysans</name>
    <dbReference type="NCBI Taxonomy" id="1379"/>
    <lineage>
        <taxon>Bacteria</taxon>
        <taxon>Bacillati</taxon>
        <taxon>Bacillota</taxon>
        <taxon>Bacilli</taxon>
        <taxon>Bacillales</taxon>
        <taxon>Gemellaceae</taxon>
        <taxon>Gemella</taxon>
    </lineage>
</organism>
<name>A0A133ZZV2_9BACL</name>
<dbReference type="STRING" id="1379.HMPREF3186_00734"/>
<dbReference type="EMBL" id="LSDC01000047">
    <property type="protein sequence ID" value="KXB60974.1"/>
    <property type="molecule type" value="Genomic_DNA"/>
</dbReference>
<comment type="caution">
    <text evidence="1">The sequence shown here is derived from an EMBL/GenBank/DDBJ whole genome shotgun (WGS) entry which is preliminary data.</text>
</comment>
<dbReference type="OrthoDB" id="1853834at2"/>
<dbReference type="PATRIC" id="fig|1379.3.peg.713"/>
<accession>A0A133ZZV2</accession>
<dbReference type="Proteomes" id="UP000070355">
    <property type="component" value="Unassembled WGS sequence"/>
</dbReference>
<sequence>MSLHYNGLIFKGKSTADFPFEIFVIENDGINKGKRKDKIFTSDDMSGGIVRTSTAYELVEKSYKLLIHDVKLNQINELLVWLEGSGKLIASDNPGRYYEVLTVSAVRARLGEVDEYEIDVVFTCNPFSYSIASDIKTYTSNGVINNETNVIMYPKITLYGNSTSGTSLTISNQVVRLKQLSEKLVIECKQGEQNVYDKNGNLLNSVMLGAFFEIKPGVSGIVLGNGITKLEIECRWGAFI</sequence>
<proteinExistence type="predicted"/>
<protein>
    <submittedName>
        <fullName evidence="1">Phage tail component protein</fullName>
    </submittedName>
</protein>
<reference evidence="2" key="1">
    <citation type="submission" date="2016-01" db="EMBL/GenBank/DDBJ databases">
        <authorList>
            <person name="Mitreva M."/>
            <person name="Pepin K.H."/>
            <person name="Mihindukulasuriya K.A."/>
            <person name="Fulton R."/>
            <person name="Fronick C."/>
            <person name="O'Laughlin M."/>
            <person name="Miner T."/>
            <person name="Herter B."/>
            <person name="Rosa B.A."/>
            <person name="Cordes M."/>
            <person name="Tomlinson C."/>
            <person name="Wollam A."/>
            <person name="Palsikar V.B."/>
            <person name="Mardis E.R."/>
            <person name="Wilson R.K."/>
        </authorList>
    </citation>
    <scope>NUCLEOTIDE SEQUENCE [LARGE SCALE GENOMIC DNA]</scope>
    <source>
        <strain evidence="2">DNF01167</strain>
    </source>
</reference>
<dbReference type="AlphaFoldDB" id="A0A133ZZV2"/>
<gene>
    <name evidence="1" type="ORF">HMPREF3186_00734</name>
</gene>
<evidence type="ECO:0000313" key="2">
    <source>
        <dbReference type="Proteomes" id="UP000070355"/>
    </source>
</evidence>
<evidence type="ECO:0000313" key="1">
    <source>
        <dbReference type="EMBL" id="KXB60974.1"/>
    </source>
</evidence>